<gene>
    <name evidence="1" type="ORF">GAB14E_2080</name>
</gene>
<dbReference type="Proteomes" id="UP000029868">
    <property type="component" value="Unassembled WGS sequence"/>
</dbReference>
<comment type="caution">
    <text evidence="1">The sequence shown here is derived from an EMBL/GenBank/DDBJ whole genome shotgun (WGS) entry which is preliminary data.</text>
</comment>
<evidence type="ECO:0000313" key="1">
    <source>
        <dbReference type="EMBL" id="KGJ94846.1"/>
    </source>
</evidence>
<dbReference type="RefSeq" id="WP_033081762.1">
    <property type="nucleotide sequence ID" value="NZ_JQEC01000016.1"/>
</dbReference>
<protein>
    <submittedName>
        <fullName evidence="1">Uncharacterized protein</fullName>
    </submittedName>
</protein>
<organism evidence="1 2">
    <name type="scientific">Colwellia psychrerythraea</name>
    <name type="common">Vibrio psychroerythus</name>
    <dbReference type="NCBI Taxonomy" id="28229"/>
    <lineage>
        <taxon>Bacteria</taxon>
        <taxon>Pseudomonadati</taxon>
        <taxon>Pseudomonadota</taxon>
        <taxon>Gammaproteobacteria</taxon>
        <taxon>Alteromonadales</taxon>
        <taxon>Colwelliaceae</taxon>
        <taxon>Colwellia</taxon>
    </lineage>
</organism>
<dbReference type="EMBL" id="JQEC01000016">
    <property type="protein sequence ID" value="KGJ94846.1"/>
    <property type="molecule type" value="Genomic_DNA"/>
</dbReference>
<dbReference type="Gene3D" id="3.40.50.1820">
    <property type="entry name" value="alpha/beta hydrolase"/>
    <property type="match status" value="1"/>
</dbReference>
<dbReference type="InterPro" id="IPR029058">
    <property type="entry name" value="AB_hydrolase_fold"/>
</dbReference>
<accession>A0A099KW89</accession>
<reference evidence="1 2" key="1">
    <citation type="submission" date="2014-08" db="EMBL/GenBank/DDBJ databases">
        <title>Genomic and Phenotypic Diversity of Colwellia psychrerythraea strains from Disparate Marine Basins.</title>
        <authorList>
            <person name="Techtmann S.M."/>
            <person name="Stelling S.C."/>
            <person name="Utturkar S.M."/>
            <person name="Alshibli N."/>
            <person name="Harris A."/>
            <person name="Brown S.D."/>
            <person name="Hazen T.C."/>
        </authorList>
    </citation>
    <scope>NUCLEOTIDE SEQUENCE [LARGE SCALE GENOMIC DNA]</scope>
    <source>
        <strain evidence="1 2">GAB14E</strain>
    </source>
</reference>
<name>A0A099KW89_COLPS</name>
<sequence>MNIIKISAAFVALCLAFYSTTTYSKAYKIVLIHGFQPQQLISDGDVSQSGQKYWSGYWDNLSDARIDWPSYERIEGKIATDYVWPKLKEFSESNFCSPGCIFVTHSTGDLVARYIIENQETWLGNAGLAPLNIVATFDIAGAGGGSELADLAVSVAQGTESWTFIIEAVLEAWLGGDLSDEMGVLHDLKVNNARQLAPLPDARIPRLRFIGDSSEYLGVTSPFIHGHDDGVVGSHSSCGGNRQGSFGSCSAQIAFNGKISNQNNAVSGFMPYHYPMLMGEDYSHGSLLEPEQEGKVTAASNQKNLLSGESVHFDTYTETSGWWLWKSNYLYVQNSNNDSMSTLIYDAIPN</sequence>
<dbReference type="PATRIC" id="fig|28229.3.peg.1697"/>
<dbReference type="AlphaFoldDB" id="A0A099KW89"/>
<proteinExistence type="predicted"/>
<dbReference type="OrthoDB" id="6189739at2"/>
<evidence type="ECO:0000313" key="2">
    <source>
        <dbReference type="Proteomes" id="UP000029868"/>
    </source>
</evidence>